<comment type="caution">
    <text evidence="1">The sequence shown here is derived from an EMBL/GenBank/DDBJ whole genome shotgun (WGS) entry which is preliminary data.</text>
</comment>
<dbReference type="Gene3D" id="3.30.420.10">
    <property type="entry name" value="Ribonuclease H-like superfamily/Ribonuclease H"/>
    <property type="match status" value="1"/>
</dbReference>
<accession>A0A371HGJ3</accession>
<dbReference type="InterPro" id="IPR036397">
    <property type="entry name" value="RNaseH_sf"/>
</dbReference>
<feature type="non-terminal residue" evidence="1">
    <location>
        <position position="1"/>
    </location>
</feature>
<protein>
    <recommendedName>
        <fullName evidence="3">Integrase catalytic domain-containing protein</fullName>
    </recommendedName>
</protein>
<dbReference type="PANTHER" id="PTHR35046">
    <property type="entry name" value="ZINC KNUCKLE (CCHC-TYPE) FAMILY PROTEIN"/>
    <property type="match status" value="1"/>
</dbReference>
<dbReference type="STRING" id="157652.A0A371HGJ3"/>
<proteinExistence type="predicted"/>
<reference evidence="1" key="1">
    <citation type="submission" date="2018-05" db="EMBL/GenBank/DDBJ databases">
        <title>Draft genome of Mucuna pruriens seed.</title>
        <authorList>
            <person name="Nnadi N.E."/>
            <person name="Vos R."/>
            <person name="Hasami M.H."/>
            <person name="Devisetty U.K."/>
            <person name="Aguiy J.C."/>
        </authorList>
    </citation>
    <scope>NUCLEOTIDE SEQUENCE [LARGE SCALE GENOMIC DNA]</scope>
    <source>
        <strain evidence="1">JCA_2017</strain>
    </source>
</reference>
<dbReference type="SUPFAM" id="SSF53098">
    <property type="entry name" value="Ribonuclease H-like"/>
    <property type="match status" value="1"/>
</dbReference>
<dbReference type="InterPro" id="IPR012337">
    <property type="entry name" value="RNaseH-like_sf"/>
</dbReference>
<evidence type="ECO:0008006" key="3">
    <source>
        <dbReference type="Google" id="ProtNLM"/>
    </source>
</evidence>
<dbReference type="EMBL" id="QJKJ01002651">
    <property type="protein sequence ID" value="RDY01923.1"/>
    <property type="molecule type" value="Genomic_DNA"/>
</dbReference>
<dbReference type="OrthoDB" id="1430837at2759"/>
<name>A0A371HGJ3_MUCPR</name>
<organism evidence="1 2">
    <name type="scientific">Mucuna pruriens</name>
    <name type="common">Velvet bean</name>
    <name type="synonym">Dolichos pruriens</name>
    <dbReference type="NCBI Taxonomy" id="157652"/>
    <lineage>
        <taxon>Eukaryota</taxon>
        <taxon>Viridiplantae</taxon>
        <taxon>Streptophyta</taxon>
        <taxon>Embryophyta</taxon>
        <taxon>Tracheophyta</taxon>
        <taxon>Spermatophyta</taxon>
        <taxon>Magnoliopsida</taxon>
        <taxon>eudicotyledons</taxon>
        <taxon>Gunneridae</taxon>
        <taxon>Pentapetalae</taxon>
        <taxon>rosids</taxon>
        <taxon>fabids</taxon>
        <taxon>Fabales</taxon>
        <taxon>Fabaceae</taxon>
        <taxon>Papilionoideae</taxon>
        <taxon>50 kb inversion clade</taxon>
        <taxon>NPAAA clade</taxon>
        <taxon>indigoferoid/millettioid clade</taxon>
        <taxon>Phaseoleae</taxon>
        <taxon>Mucuna</taxon>
    </lineage>
</organism>
<sequence>MGIDGLLKFNGRICVQNNLEIKKMILDEAYKSKLSIHLGTTKMFTMNVSKHDSIWVIVDILTKYTYFLPLNIRLHVVPSNIISNKDPRFTYRFWESLHKGLGTKLYLNSTYYPQIDDQYKKGQFNHQKI</sequence>
<dbReference type="AlphaFoldDB" id="A0A371HGJ3"/>
<dbReference type="GO" id="GO:0003676">
    <property type="term" value="F:nucleic acid binding"/>
    <property type="evidence" value="ECO:0007669"/>
    <property type="project" value="InterPro"/>
</dbReference>
<keyword evidence="2" id="KW-1185">Reference proteome</keyword>
<evidence type="ECO:0000313" key="2">
    <source>
        <dbReference type="Proteomes" id="UP000257109"/>
    </source>
</evidence>
<dbReference type="Proteomes" id="UP000257109">
    <property type="component" value="Unassembled WGS sequence"/>
</dbReference>
<evidence type="ECO:0000313" key="1">
    <source>
        <dbReference type="EMBL" id="RDY01923.1"/>
    </source>
</evidence>
<dbReference type="PANTHER" id="PTHR35046:SF18">
    <property type="entry name" value="RNA-DIRECTED DNA POLYMERASE"/>
    <property type="match status" value="1"/>
</dbReference>
<gene>
    <name evidence="1" type="ORF">CR513_14690</name>
</gene>